<dbReference type="AlphaFoldDB" id="A0A094Q946"/>
<comment type="caution">
    <text evidence="1">The sequence shown here is derived from an EMBL/GenBank/DDBJ whole genome shotgun (WGS) entry which is preliminary data.</text>
</comment>
<dbReference type="GO" id="GO:0006364">
    <property type="term" value="P:rRNA processing"/>
    <property type="evidence" value="ECO:0007669"/>
    <property type="project" value="InterPro"/>
</dbReference>
<feature type="non-terminal residue" evidence="1">
    <location>
        <position position="1"/>
    </location>
</feature>
<accession>A0A094Q946</accession>
<evidence type="ECO:0000313" key="1">
    <source>
        <dbReference type="EMBL" id="KGA18644.1"/>
    </source>
</evidence>
<proteinExistence type="predicted"/>
<reference evidence="1" key="1">
    <citation type="submission" date="2014-06" db="EMBL/GenBank/DDBJ databases">
        <title>Key roles for freshwater Actinobacteria revealed by deep metagenomic sequencing.</title>
        <authorList>
            <person name="Ghai R."/>
            <person name="Mizuno C.M."/>
            <person name="Picazo A."/>
            <person name="Camacho A."/>
            <person name="Rodriguez-Valera F."/>
        </authorList>
    </citation>
    <scope>NUCLEOTIDE SEQUENCE</scope>
</reference>
<sequence length="74" mass="8279">AKSAIAEVEQLTSVLSVPVLTCDERRTTVTADSILMEQNMNAQDRRKVIDKVAAAVMLQSWLDGRKMMEDPTRD</sequence>
<dbReference type="InterPro" id="IPR012337">
    <property type="entry name" value="RNaseH-like_sf"/>
</dbReference>
<name>A0A094Q946_9ZZZZ</name>
<dbReference type="InterPro" id="IPR037027">
    <property type="entry name" value="YqgF/RNaseH-like_dom_sf"/>
</dbReference>
<evidence type="ECO:0008006" key="2">
    <source>
        <dbReference type="Google" id="ProtNLM"/>
    </source>
</evidence>
<organism evidence="1">
    <name type="scientific">freshwater metagenome</name>
    <dbReference type="NCBI Taxonomy" id="449393"/>
    <lineage>
        <taxon>unclassified sequences</taxon>
        <taxon>metagenomes</taxon>
        <taxon>ecological metagenomes</taxon>
    </lineage>
</organism>
<dbReference type="Gene3D" id="3.30.420.140">
    <property type="entry name" value="YqgF/RNase H-like domain"/>
    <property type="match status" value="1"/>
</dbReference>
<dbReference type="SUPFAM" id="SSF53098">
    <property type="entry name" value="Ribonuclease H-like"/>
    <property type="match status" value="1"/>
</dbReference>
<dbReference type="Pfam" id="PF03652">
    <property type="entry name" value="RuvX"/>
    <property type="match status" value="1"/>
</dbReference>
<dbReference type="EMBL" id="JNSL01000040">
    <property type="protein sequence ID" value="KGA18644.1"/>
    <property type="molecule type" value="Genomic_DNA"/>
</dbReference>
<gene>
    <name evidence="1" type="ORF">GM51_7900</name>
</gene>
<dbReference type="InterPro" id="IPR005227">
    <property type="entry name" value="YqgF"/>
</dbReference>
<protein>
    <recommendedName>
        <fullName evidence="2">Holliday junction resolvase RuvX</fullName>
    </recommendedName>
</protein>